<dbReference type="InterPro" id="IPR001129">
    <property type="entry name" value="Membr-assoc_MAPEG"/>
</dbReference>
<reference evidence="7 8" key="1">
    <citation type="submission" date="2017-09" db="EMBL/GenBank/DDBJ databases">
        <authorList>
            <person name="Ehlers B."/>
            <person name="Leendertz F.H."/>
        </authorList>
    </citation>
    <scope>NUCLEOTIDE SEQUENCE [LARGE SCALE GENOMIC DNA]</scope>
    <source>
        <strain evidence="7 8">CGMCC 1.12662</strain>
    </source>
</reference>
<protein>
    <submittedName>
        <fullName evidence="7">MAPEG family protein</fullName>
    </submittedName>
</protein>
<dbReference type="GO" id="GO:0016020">
    <property type="term" value="C:membrane"/>
    <property type="evidence" value="ECO:0007669"/>
    <property type="project" value="UniProtKB-SubCell"/>
</dbReference>
<dbReference type="Pfam" id="PF01124">
    <property type="entry name" value="MAPEG"/>
    <property type="match status" value="1"/>
</dbReference>
<name>A0A285IKA1_9RHOB</name>
<dbReference type="PANTHER" id="PTHR35371">
    <property type="entry name" value="INNER MEMBRANE PROTEIN"/>
    <property type="match status" value="1"/>
</dbReference>
<evidence type="ECO:0000313" key="8">
    <source>
        <dbReference type="Proteomes" id="UP000231655"/>
    </source>
</evidence>
<gene>
    <name evidence="6" type="ORF">CVM39_09705</name>
    <name evidence="7" type="ORF">SAMN06297129_1428</name>
</gene>
<dbReference type="AlphaFoldDB" id="A0A285IKA1"/>
<evidence type="ECO:0000313" key="9">
    <source>
        <dbReference type="Proteomes" id="UP000231702"/>
    </source>
</evidence>
<evidence type="ECO:0000256" key="5">
    <source>
        <dbReference type="SAM" id="Phobius"/>
    </source>
</evidence>
<comment type="subcellular location">
    <subcellularLocation>
        <location evidence="1">Membrane</location>
    </subcellularLocation>
</comment>
<dbReference type="Proteomes" id="UP000231702">
    <property type="component" value="Unassembled WGS sequence"/>
</dbReference>
<evidence type="ECO:0000256" key="2">
    <source>
        <dbReference type="ARBA" id="ARBA00022692"/>
    </source>
</evidence>
<dbReference type="RefSeq" id="WP_097145172.1">
    <property type="nucleotide sequence ID" value="NZ_OBEA01000002.1"/>
</dbReference>
<dbReference type="OrthoDB" id="7743618at2"/>
<keyword evidence="3 5" id="KW-1133">Transmembrane helix</keyword>
<reference evidence="6 9" key="2">
    <citation type="journal article" date="2018" name="Int. J. Syst. Evol. Microbiol.">
        <title>Pseudooceanicola lipolyticus sp. nov., a marine alphaproteobacterium, reclassification of Oceanicola flagellatus as Pseudooceanicola flagellatus comb. nov. and emended description of the genus Pseudooceanicola.</title>
        <authorList>
            <person name="Huang M.-M."/>
            <person name="Guo L.-L."/>
            <person name="Wu Y.-H."/>
            <person name="Lai Q.-L."/>
            <person name="Shao Z.-Z."/>
            <person name="Wang C.-S."/>
            <person name="Wu M."/>
            <person name="Xu X.-W."/>
        </authorList>
    </citation>
    <scope>NUCLEOTIDE SEQUENCE [LARGE SCALE GENOMIC DNA]</scope>
    <source>
        <strain evidence="6 9">Ar-45</strain>
    </source>
</reference>
<organism evidence="7 8">
    <name type="scientific">Pseudooceanicola antarcticus</name>
    <dbReference type="NCBI Taxonomy" id="1247613"/>
    <lineage>
        <taxon>Bacteria</taxon>
        <taxon>Pseudomonadati</taxon>
        <taxon>Pseudomonadota</taxon>
        <taxon>Alphaproteobacteria</taxon>
        <taxon>Rhodobacterales</taxon>
        <taxon>Paracoccaceae</taxon>
        <taxon>Pseudooceanicola</taxon>
    </lineage>
</organism>
<accession>A0A285IKA1</accession>
<keyword evidence="9" id="KW-1185">Reference proteome</keyword>
<keyword evidence="4 5" id="KW-0472">Membrane</keyword>
<dbReference type="Gene3D" id="1.20.120.550">
    <property type="entry name" value="Membrane associated eicosanoid/glutathione metabolism-like domain"/>
    <property type="match status" value="1"/>
</dbReference>
<evidence type="ECO:0000256" key="4">
    <source>
        <dbReference type="ARBA" id="ARBA00023136"/>
    </source>
</evidence>
<dbReference type="InterPro" id="IPR023352">
    <property type="entry name" value="MAPEG-like_dom_sf"/>
</dbReference>
<evidence type="ECO:0000256" key="1">
    <source>
        <dbReference type="ARBA" id="ARBA00004370"/>
    </source>
</evidence>
<keyword evidence="2 5" id="KW-0812">Transmembrane</keyword>
<sequence length="139" mass="15017">MSTLPTEVTVLALAGLLQVCQIGLMSVTANLELDKSKTLGPRDPGRLGKPLVEQVSARTGRIFRAMDNHFEALILFTIAVAVVTLGQASSPLTATCAWIYLGARILYVPAYAFGWVPWRSLLWLTGLIASALMILATLF</sequence>
<proteinExistence type="predicted"/>
<feature type="transmembrane region" description="Helical" evidence="5">
    <location>
        <begin position="73"/>
        <end position="101"/>
    </location>
</feature>
<dbReference type="Proteomes" id="UP000231655">
    <property type="component" value="Unassembled WGS sequence"/>
</dbReference>
<dbReference type="EMBL" id="OBEA01000002">
    <property type="protein sequence ID" value="SNY48384.1"/>
    <property type="molecule type" value="Genomic_DNA"/>
</dbReference>
<dbReference type="EMBL" id="PGTD01000016">
    <property type="protein sequence ID" value="PJE28736.1"/>
    <property type="molecule type" value="Genomic_DNA"/>
</dbReference>
<dbReference type="SUPFAM" id="SSF161084">
    <property type="entry name" value="MAPEG domain-like"/>
    <property type="match status" value="1"/>
</dbReference>
<dbReference type="PANTHER" id="PTHR35371:SF1">
    <property type="entry name" value="BLR7753 PROTEIN"/>
    <property type="match status" value="1"/>
</dbReference>
<evidence type="ECO:0000313" key="6">
    <source>
        <dbReference type="EMBL" id="PJE28736.1"/>
    </source>
</evidence>
<evidence type="ECO:0000256" key="3">
    <source>
        <dbReference type="ARBA" id="ARBA00022989"/>
    </source>
</evidence>
<feature type="transmembrane region" description="Helical" evidence="5">
    <location>
        <begin position="12"/>
        <end position="33"/>
    </location>
</feature>
<feature type="transmembrane region" description="Helical" evidence="5">
    <location>
        <begin position="121"/>
        <end position="138"/>
    </location>
</feature>
<evidence type="ECO:0000313" key="7">
    <source>
        <dbReference type="EMBL" id="SNY48384.1"/>
    </source>
</evidence>